<dbReference type="GeneID" id="116294819"/>
<evidence type="ECO:0000313" key="2">
    <source>
        <dbReference type="RefSeq" id="XP_031558343.1"/>
    </source>
</evidence>
<dbReference type="KEGG" id="aten:116294819"/>
<dbReference type="InterPro" id="IPR036514">
    <property type="entry name" value="SGNH_hydro_sf"/>
</dbReference>
<dbReference type="AlphaFoldDB" id="A0A6P8HSZ4"/>
<proteinExistence type="predicted"/>
<organism evidence="1 2">
    <name type="scientific">Actinia tenebrosa</name>
    <name type="common">Australian red waratah sea anemone</name>
    <dbReference type="NCBI Taxonomy" id="6105"/>
    <lineage>
        <taxon>Eukaryota</taxon>
        <taxon>Metazoa</taxon>
        <taxon>Cnidaria</taxon>
        <taxon>Anthozoa</taxon>
        <taxon>Hexacorallia</taxon>
        <taxon>Actiniaria</taxon>
        <taxon>Actiniidae</taxon>
        <taxon>Actinia</taxon>
    </lineage>
</organism>
<accession>A0A6P8HSZ4</accession>
<dbReference type="RefSeq" id="XP_031558343.1">
    <property type="nucleotide sequence ID" value="XM_031702483.1"/>
</dbReference>
<name>A0A6P8HSZ4_ACTTE</name>
<evidence type="ECO:0000313" key="1">
    <source>
        <dbReference type="Proteomes" id="UP000515163"/>
    </source>
</evidence>
<dbReference type="OrthoDB" id="5948380at2759"/>
<dbReference type="InParanoid" id="A0A6P8HSZ4"/>
<dbReference type="Proteomes" id="UP000515163">
    <property type="component" value="Unplaced"/>
</dbReference>
<sequence length="358" mass="41404">MIGQRMGMECSARLSRQPGRYRAEIYLDYTLCNGLKDPPPYWFKSGNSQGKNQPDGILQGDKPFLIQEFREGEVIEFDMMDAEDHNLVDIKEITETAKCSCPSLLWDGLGRWANGTWKPFLKTETLQYRRPTTNGTLVIFGDSVAMGFYHTIHDSTEGICTRVFSSCKVVYNWVYNMRGYWGDGVTSPREPLPDGKDYDVKRVLDDVREVLYSPYMDEHSVLILNWGIHFAAVANFTSYQTLINNFVRIIKHGETDPKTGRFRKFRGKLIWRSTTALNRHRFPNPHKDVRRFLTFPRVLLFNAFATSAMCEAGIDVIDVYPITDAHPQGTVSKVDPVHYSHHVFFDVRRRIFDIFKPY</sequence>
<gene>
    <name evidence="2" type="primary">LOC116294819</name>
</gene>
<keyword evidence="1" id="KW-1185">Reference proteome</keyword>
<dbReference type="Gene3D" id="3.40.50.1110">
    <property type="entry name" value="SGNH hydrolase"/>
    <property type="match status" value="1"/>
</dbReference>
<protein>
    <submittedName>
        <fullName evidence="2">Uncharacterized protein LOC116294819</fullName>
    </submittedName>
</protein>
<reference evidence="2" key="1">
    <citation type="submission" date="2025-08" db="UniProtKB">
        <authorList>
            <consortium name="RefSeq"/>
        </authorList>
    </citation>
    <scope>IDENTIFICATION</scope>
    <source>
        <tissue evidence="2">Tentacle</tissue>
    </source>
</reference>